<name>A0A183TU82_SCHSO</name>
<sequence>MGSRKCSLRSREVVVVTTIVVEGVTGIMEVMVVVNDLGDGRNGSGGRHNGRQESRGGATGFVDCGSTLHCSSPNRSGVGEVPPDLDSVMTLGSDGEGGASAVAAALKINPRASHFPCTTMVWSVRWTSSDYDGRTDRTLNTVGFRQNARERETEYAALTSLHWSL</sequence>
<evidence type="ECO:0000313" key="2">
    <source>
        <dbReference type="EMBL" id="VDM06416.1"/>
    </source>
</evidence>
<evidence type="ECO:0000256" key="1">
    <source>
        <dbReference type="SAM" id="MobiDB-lite"/>
    </source>
</evidence>
<proteinExistence type="predicted"/>
<dbReference type="EMBL" id="UYSU01051682">
    <property type="protein sequence ID" value="VDM06416.1"/>
    <property type="molecule type" value="Genomic_DNA"/>
</dbReference>
<gene>
    <name evidence="2" type="ORF">SSLN_LOCUS20030</name>
</gene>
<dbReference type="WBParaSite" id="SSLN_0002077401-mRNA-1">
    <property type="protein sequence ID" value="SSLN_0002077401-mRNA-1"/>
    <property type="gene ID" value="SSLN_0002077401"/>
</dbReference>
<reference evidence="4" key="1">
    <citation type="submission" date="2016-06" db="UniProtKB">
        <authorList>
            <consortium name="WormBaseParasite"/>
        </authorList>
    </citation>
    <scope>IDENTIFICATION</scope>
</reference>
<reference evidence="2 3" key="2">
    <citation type="submission" date="2018-11" db="EMBL/GenBank/DDBJ databases">
        <authorList>
            <consortium name="Pathogen Informatics"/>
        </authorList>
    </citation>
    <scope>NUCLEOTIDE SEQUENCE [LARGE SCALE GENOMIC DNA]</scope>
    <source>
        <strain evidence="2 3">NST_G2</strain>
    </source>
</reference>
<dbReference type="AlphaFoldDB" id="A0A183TU82"/>
<dbReference type="Proteomes" id="UP000275846">
    <property type="component" value="Unassembled WGS sequence"/>
</dbReference>
<evidence type="ECO:0000313" key="3">
    <source>
        <dbReference type="Proteomes" id="UP000275846"/>
    </source>
</evidence>
<protein>
    <submittedName>
        <fullName evidence="2 4">Uncharacterized protein</fullName>
    </submittedName>
</protein>
<keyword evidence="3" id="KW-1185">Reference proteome</keyword>
<evidence type="ECO:0000313" key="4">
    <source>
        <dbReference type="WBParaSite" id="SSLN_0002077401-mRNA-1"/>
    </source>
</evidence>
<feature type="region of interest" description="Disordered" evidence="1">
    <location>
        <begin position="39"/>
        <end position="58"/>
    </location>
</feature>
<accession>A0A183TU82</accession>
<organism evidence="4">
    <name type="scientific">Schistocephalus solidus</name>
    <name type="common">Tapeworm</name>
    <dbReference type="NCBI Taxonomy" id="70667"/>
    <lineage>
        <taxon>Eukaryota</taxon>
        <taxon>Metazoa</taxon>
        <taxon>Spiralia</taxon>
        <taxon>Lophotrochozoa</taxon>
        <taxon>Platyhelminthes</taxon>
        <taxon>Cestoda</taxon>
        <taxon>Eucestoda</taxon>
        <taxon>Diphyllobothriidea</taxon>
        <taxon>Diphyllobothriidae</taxon>
        <taxon>Schistocephalus</taxon>
    </lineage>
</organism>